<protein>
    <submittedName>
        <fullName evidence="1">Uncharacterized protein</fullName>
    </submittedName>
</protein>
<evidence type="ECO:0000313" key="1">
    <source>
        <dbReference type="EMBL" id="RIB19515.1"/>
    </source>
</evidence>
<dbReference type="Proteomes" id="UP000266673">
    <property type="component" value="Unassembled WGS sequence"/>
</dbReference>
<dbReference type="AlphaFoldDB" id="A0A397VAP7"/>
<evidence type="ECO:0000313" key="2">
    <source>
        <dbReference type="Proteomes" id="UP000266673"/>
    </source>
</evidence>
<gene>
    <name evidence="1" type="ORF">C2G38_2036007</name>
</gene>
<dbReference type="EMBL" id="QKWP01000469">
    <property type="protein sequence ID" value="RIB19515.1"/>
    <property type="molecule type" value="Genomic_DNA"/>
</dbReference>
<comment type="caution">
    <text evidence="1">The sequence shown here is derived from an EMBL/GenBank/DDBJ whole genome shotgun (WGS) entry which is preliminary data.</text>
</comment>
<sequence>MPGVFLIYKVYKVLSYLQSVLCSFHFLRVLSGSFKDLGSSFALQRLTESLMALSVYKNARCLLTCVVVSRCLVVHLVLSGCSPHSLWLFFSFFFGCLSRFNQISELLDPDHEFVDFSQEVGDSFQVAGSSKEVVDFSQELVGPSQELVDLSQELVDLSQELVDSP</sequence>
<name>A0A397VAP7_9GLOM</name>
<organism evidence="1 2">
    <name type="scientific">Gigaspora rosea</name>
    <dbReference type="NCBI Taxonomy" id="44941"/>
    <lineage>
        <taxon>Eukaryota</taxon>
        <taxon>Fungi</taxon>
        <taxon>Fungi incertae sedis</taxon>
        <taxon>Mucoromycota</taxon>
        <taxon>Glomeromycotina</taxon>
        <taxon>Glomeromycetes</taxon>
        <taxon>Diversisporales</taxon>
        <taxon>Gigasporaceae</taxon>
        <taxon>Gigaspora</taxon>
    </lineage>
</organism>
<proteinExistence type="predicted"/>
<accession>A0A397VAP7</accession>
<keyword evidence="2" id="KW-1185">Reference proteome</keyword>
<reference evidence="1 2" key="1">
    <citation type="submission" date="2018-06" db="EMBL/GenBank/DDBJ databases">
        <title>Comparative genomics reveals the genomic features of Rhizophagus irregularis, R. cerebriforme, R. diaphanum and Gigaspora rosea, and their symbiotic lifestyle signature.</title>
        <authorList>
            <person name="Morin E."/>
            <person name="San Clemente H."/>
            <person name="Chen E.C.H."/>
            <person name="De La Providencia I."/>
            <person name="Hainaut M."/>
            <person name="Kuo A."/>
            <person name="Kohler A."/>
            <person name="Murat C."/>
            <person name="Tang N."/>
            <person name="Roy S."/>
            <person name="Loubradou J."/>
            <person name="Henrissat B."/>
            <person name="Grigoriev I.V."/>
            <person name="Corradi N."/>
            <person name="Roux C."/>
            <person name="Martin F.M."/>
        </authorList>
    </citation>
    <scope>NUCLEOTIDE SEQUENCE [LARGE SCALE GENOMIC DNA]</scope>
    <source>
        <strain evidence="1 2">DAOM 194757</strain>
    </source>
</reference>